<dbReference type="GeneID" id="117148241"/>
<evidence type="ECO:0000256" key="1">
    <source>
        <dbReference type="SAM" id="SignalP"/>
    </source>
</evidence>
<name>A0A6P8L8B2_DROMA</name>
<accession>A0A6P8L8B2</accession>
<dbReference type="AlphaFoldDB" id="A0A6P8L8B2"/>
<reference evidence="3" key="1">
    <citation type="submission" date="2025-08" db="UniProtKB">
        <authorList>
            <consortium name="RefSeq"/>
        </authorList>
    </citation>
    <scope>IDENTIFICATION</scope>
    <source>
        <strain evidence="3">Mau12</strain>
        <tissue evidence="3">Whole Body</tissue>
    </source>
</reference>
<evidence type="ECO:0000313" key="2">
    <source>
        <dbReference type="Proteomes" id="UP000515162"/>
    </source>
</evidence>
<feature type="signal peptide" evidence="1">
    <location>
        <begin position="1"/>
        <end position="24"/>
    </location>
</feature>
<dbReference type="RefSeq" id="XP_033171436.1">
    <property type="nucleotide sequence ID" value="XM_033315545.1"/>
</dbReference>
<keyword evidence="1" id="KW-0732">Signal</keyword>
<keyword evidence="2" id="KW-1185">Reference proteome</keyword>
<protein>
    <submittedName>
        <fullName evidence="3">Uncharacterized protein LOC117148241</fullName>
    </submittedName>
</protein>
<feature type="chain" id="PRO_5027947768" evidence="1">
    <location>
        <begin position="25"/>
        <end position="131"/>
    </location>
</feature>
<gene>
    <name evidence="3" type="primary">LOC117148241</name>
</gene>
<dbReference type="Proteomes" id="UP000515162">
    <property type="component" value="Chromosome X"/>
</dbReference>
<evidence type="ECO:0000313" key="3">
    <source>
        <dbReference type="RefSeq" id="XP_033171436.1"/>
    </source>
</evidence>
<sequence>MGKASRGFWFCRLWLRLPLWECVCDCVYKAPCRACVPRIVQKALLAFASHQVAAFQSASGVVSSTKCPVSSIVTRPDFPRASSMWSKIGIAGALLVMGGVLSSSVVDNFAYVDRSLPVAMPKAKAFQVKQE</sequence>
<proteinExistence type="predicted"/>
<organism evidence="2 3">
    <name type="scientific">Drosophila mauritiana</name>
    <name type="common">Fruit fly</name>
    <dbReference type="NCBI Taxonomy" id="7226"/>
    <lineage>
        <taxon>Eukaryota</taxon>
        <taxon>Metazoa</taxon>
        <taxon>Ecdysozoa</taxon>
        <taxon>Arthropoda</taxon>
        <taxon>Hexapoda</taxon>
        <taxon>Insecta</taxon>
        <taxon>Pterygota</taxon>
        <taxon>Neoptera</taxon>
        <taxon>Endopterygota</taxon>
        <taxon>Diptera</taxon>
        <taxon>Brachycera</taxon>
        <taxon>Muscomorpha</taxon>
        <taxon>Ephydroidea</taxon>
        <taxon>Drosophilidae</taxon>
        <taxon>Drosophila</taxon>
        <taxon>Sophophora</taxon>
    </lineage>
</organism>